<dbReference type="AlphaFoldDB" id="A0A4C2A8L3"/>
<dbReference type="OrthoDB" id="411871at2759"/>
<proteinExistence type="predicted"/>
<protein>
    <submittedName>
        <fullName evidence="2">Uncharacterized protein</fullName>
    </submittedName>
</protein>
<dbReference type="Proteomes" id="UP000299102">
    <property type="component" value="Unassembled WGS sequence"/>
</dbReference>
<keyword evidence="3" id="KW-1185">Reference proteome</keyword>
<gene>
    <name evidence="2" type="ORF">EVAR_67879_1</name>
</gene>
<evidence type="ECO:0000313" key="3">
    <source>
        <dbReference type="Proteomes" id="UP000299102"/>
    </source>
</evidence>
<name>A0A4C2A8L3_EUMVA</name>
<organism evidence="2 3">
    <name type="scientific">Eumeta variegata</name>
    <name type="common">Bagworm moth</name>
    <name type="synonym">Eumeta japonica</name>
    <dbReference type="NCBI Taxonomy" id="151549"/>
    <lineage>
        <taxon>Eukaryota</taxon>
        <taxon>Metazoa</taxon>
        <taxon>Ecdysozoa</taxon>
        <taxon>Arthropoda</taxon>
        <taxon>Hexapoda</taxon>
        <taxon>Insecta</taxon>
        <taxon>Pterygota</taxon>
        <taxon>Neoptera</taxon>
        <taxon>Endopterygota</taxon>
        <taxon>Lepidoptera</taxon>
        <taxon>Glossata</taxon>
        <taxon>Ditrysia</taxon>
        <taxon>Tineoidea</taxon>
        <taxon>Psychidae</taxon>
        <taxon>Oiketicinae</taxon>
        <taxon>Eumeta</taxon>
    </lineage>
</organism>
<evidence type="ECO:0000313" key="2">
    <source>
        <dbReference type="EMBL" id="GBP95673.1"/>
    </source>
</evidence>
<feature type="region of interest" description="Disordered" evidence="1">
    <location>
        <begin position="83"/>
        <end position="102"/>
    </location>
</feature>
<accession>A0A4C2A8L3</accession>
<reference evidence="2 3" key="1">
    <citation type="journal article" date="2019" name="Commun. Biol.">
        <title>The bagworm genome reveals a unique fibroin gene that provides high tensile strength.</title>
        <authorList>
            <person name="Kono N."/>
            <person name="Nakamura H."/>
            <person name="Ohtoshi R."/>
            <person name="Tomita M."/>
            <person name="Numata K."/>
            <person name="Arakawa K."/>
        </authorList>
    </citation>
    <scope>NUCLEOTIDE SEQUENCE [LARGE SCALE GENOMIC DNA]</scope>
</reference>
<dbReference type="EMBL" id="BGZK01002665">
    <property type="protein sequence ID" value="GBP95673.1"/>
    <property type="molecule type" value="Genomic_DNA"/>
</dbReference>
<comment type="caution">
    <text evidence="2">The sequence shown here is derived from an EMBL/GenBank/DDBJ whole genome shotgun (WGS) entry which is preliminary data.</text>
</comment>
<evidence type="ECO:0000256" key="1">
    <source>
        <dbReference type="SAM" id="MobiDB-lite"/>
    </source>
</evidence>
<sequence>MAEEEAQHFRDIADAGNEDPWGLAYRKAVGRVKAPSNVIGCLKVNGRCAEDVDGVIQMMLEALLPCDDASTDSGHHSQIRAMARIAPTGEPAPPIGRECLGR</sequence>